<feature type="domain" description="CCHC-type" evidence="1">
    <location>
        <begin position="80"/>
        <end position="96"/>
    </location>
</feature>
<proteinExistence type="predicted"/>
<feature type="non-terminal residue" evidence="2">
    <location>
        <position position="121"/>
    </location>
</feature>
<dbReference type="Gene3D" id="4.10.60.10">
    <property type="entry name" value="Zinc finger, CCHC-type"/>
    <property type="match status" value="1"/>
</dbReference>
<dbReference type="GO" id="GO:0003677">
    <property type="term" value="F:DNA binding"/>
    <property type="evidence" value="ECO:0007669"/>
    <property type="project" value="UniProtKB-KW"/>
</dbReference>
<evidence type="ECO:0000259" key="1">
    <source>
        <dbReference type="SMART" id="SM00343"/>
    </source>
</evidence>
<accession>A0A699QIP7</accession>
<protein>
    <submittedName>
        <fullName evidence="2">ARID DNA-binding domain-containing protein</fullName>
    </submittedName>
</protein>
<name>A0A699QIP7_TANCI</name>
<dbReference type="AlphaFoldDB" id="A0A699QIP7"/>
<sequence length="121" mass="13983">MSVFNYVDGKGYHQSKSLGKHRNTLSQMEFMRRKIKRGKEEFAPCARRITKKCKAMLRNKFDQINLFNSTLSSNKFKDYTCFYCTGRGHVAKICPTKLNDKELYAQAGSVTFRHGDEATRA</sequence>
<dbReference type="EMBL" id="BKCJ011041580">
    <property type="protein sequence ID" value="GFC73239.1"/>
    <property type="molecule type" value="Genomic_DNA"/>
</dbReference>
<dbReference type="GO" id="GO:0008270">
    <property type="term" value="F:zinc ion binding"/>
    <property type="evidence" value="ECO:0007669"/>
    <property type="project" value="InterPro"/>
</dbReference>
<gene>
    <name evidence="2" type="ORF">Tci_845209</name>
</gene>
<comment type="caution">
    <text evidence="2">The sequence shown here is derived from an EMBL/GenBank/DDBJ whole genome shotgun (WGS) entry which is preliminary data.</text>
</comment>
<dbReference type="SMART" id="SM00343">
    <property type="entry name" value="ZnF_C2HC"/>
    <property type="match status" value="1"/>
</dbReference>
<dbReference type="SUPFAM" id="SSF57756">
    <property type="entry name" value="Retrovirus zinc finger-like domains"/>
    <property type="match status" value="1"/>
</dbReference>
<evidence type="ECO:0000313" key="2">
    <source>
        <dbReference type="EMBL" id="GFC73239.1"/>
    </source>
</evidence>
<keyword evidence="2" id="KW-0238">DNA-binding</keyword>
<dbReference type="InterPro" id="IPR036875">
    <property type="entry name" value="Znf_CCHC_sf"/>
</dbReference>
<reference evidence="2" key="1">
    <citation type="journal article" date="2019" name="Sci. Rep.">
        <title>Draft genome of Tanacetum cinerariifolium, the natural source of mosquito coil.</title>
        <authorList>
            <person name="Yamashiro T."/>
            <person name="Shiraishi A."/>
            <person name="Satake H."/>
            <person name="Nakayama K."/>
        </authorList>
    </citation>
    <scope>NUCLEOTIDE SEQUENCE</scope>
</reference>
<dbReference type="InterPro" id="IPR001878">
    <property type="entry name" value="Znf_CCHC"/>
</dbReference>
<organism evidence="2">
    <name type="scientific">Tanacetum cinerariifolium</name>
    <name type="common">Dalmatian daisy</name>
    <name type="synonym">Chrysanthemum cinerariifolium</name>
    <dbReference type="NCBI Taxonomy" id="118510"/>
    <lineage>
        <taxon>Eukaryota</taxon>
        <taxon>Viridiplantae</taxon>
        <taxon>Streptophyta</taxon>
        <taxon>Embryophyta</taxon>
        <taxon>Tracheophyta</taxon>
        <taxon>Spermatophyta</taxon>
        <taxon>Magnoliopsida</taxon>
        <taxon>eudicotyledons</taxon>
        <taxon>Gunneridae</taxon>
        <taxon>Pentapetalae</taxon>
        <taxon>asterids</taxon>
        <taxon>campanulids</taxon>
        <taxon>Asterales</taxon>
        <taxon>Asteraceae</taxon>
        <taxon>Asteroideae</taxon>
        <taxon>Anthemideae</taxon>
        <taxon>Anthemidinae</taxon>
        <taxon>Tanacetum</taxon>
    </lineage>
</organism>